<dbReference type="NCBIfam" id="TIGR02937">
    <property type="entry name" value="sigma70-ECF"/>
    <property type="match status" value="1"/>
</dbReference>
<keyword evidence="4" id="KW-0804">Transcription</keyword>
<gene>
    <name evidence="7" type="ORF">M6B22_12965</name>
</gene>
<proteinExistence type="predicted"/>
<dbReference type="InterPro" id="IPR007630">
    <property type="entry name" value="RNA_pol_sigma70_r4"/>
</dbReference>
<accession>A0ABY7JUT0</accession>
<dbReference type="Gene3D" id="1.10.1740.10">
    <property type="match status" value="1"/>
</dbReference>
<dbReference type="InterPro" id="IPR013324">
    <property type="entry name" value="RNA_pol_sigma_r3/r4-like"/>
</dbReference>
<dbReference type="SUPFAM" id="SSF88946">
    <property type="entry name" value="Sigma2 domain of RNA polymerase sigma factors"/>
    <property type="match status" value="1"/>
</dbReference>
<evidence type="ECO:0000256" key="1">
    <source>
        <dbReference type="ARBA" id="ARBA00023015"/>
    </source>
</evidence>
<keyword evidence="8" id="KW-1185">Reference proteome</keyword>
<evidence type="ECO:0000313" key="8">
    <source>
        <dbReference type="Proteomes" id="UP001164693"/>
    </source>
</evidence>
<reference evidence="7" key="1">
    <citation type="submission" date="2022-05" db="EMBL/GenBank/DDBJ databases">
        <title>Jatrophihabitans sp. SB3-54 whole genome sequence.</title>
        <authorList>
            <person name="Suh M.K."/>
            <person name="Eom M.K."/>
            <person name="Kim J.S."/>
            <person name="Kim H.S."/>
            <person name="Do H.E."/>
            <person name="Shin Y.K."/>
            <person name="Lee J.-S."/>
        </authorList>
    </citation>
    <scope>NUCLEOTIDE SEQUENCE</scope>
    <source>
        <strain evidence="7">SB3-54</strain>
    </source>
</reference>
<name>A0ABY7JUT0_9ACTN</name>
<dbReference type="EMBL" id="CP097463">
    <property type="protein sequence ID" value="WAX55455.1"/>
    <property type="molecule type" value="Genomic_DNA"/>
</dbReference>
<feature type="domain" description="RNA polymerase sigma-70 region 4" evidence="6">
    <location>
        <begin position="184"/>
        <end position="232"/>
    </location>
</feature>
<keyword evidence="2" id="KW-0731">Sigma factor</keyword>
<dbReference type="PANTHER" id="PTHR30385">
    <property type="entry name" value="SIGMA FACTOR F FLAGELLAR"/>
    <property type="match status" value="1"/>
</dbReference>
<evidence type="ECO:0000313" key="7">
    <source>
        <dbReference type="EMBL" id="WAX55455.1"/>
    </source>
</evidence>
<organism evidence="7 8">
    <name type="scientific">Jatrophihabitans cynanchi</name>
    <dbReference type="NCBI Taxonomy" id="2944128"/>
    <lineage>
        <taxon>Bacteria</taxon>
        <taxon>Bacillati</taxon>
        <taxon>Actinomycetota</taxon>
        <taxon>Actinomycetes</taxon>
        <taxon>Jatrophihabitantales</taxon>
        <taxon>Jatrophihabitantaceae</taxon>
        <taxon>Jatrophihabitans</taxon>
    </lineage>
</organism>
<feature type="domain" description="RNA polymerase sigma-70 region 2" evidence="5">
    <location>
        <begin position="19"/>
        <end position="91"/>
    </location>
</feature>
<evidence type="ECO:0000256" key="2">
    <source>
        <dbReference type="ARBA" id="ARBA00023082"/>
    </source>
</evidence>
<dbReference type="Pfam" id="PF04542">
    <property type="entry name" value="Sigma70_r2"/>
    <property type="match status" value="1"/>
</dbReference>
<sequence length="295" mass="31770">MTAVTNAPESASTPTVDELVRTHLPLVGHLVRELLGRVPSHVNRDDLISAGMLALTVSAQGFDASRGVPFGRFAAFRIRGALTDELRTMDWASRAVRGKAREIEAVRNQLAATLGRTPSRDEVANTMGVAAHELDAVDADVQRAAVLSIQGLTENNGAELLPDHEAGPEGILMHREQLGILRDAIAELPERLCTVVREYFFEQRKMADIAADLGVTESRVSQLRSEALAMLRTGMRAQDGDAAPAPAPTSRRRDSAREAYCAAIAARSTLAGRLEASTLLGEARLVAPLRQRVAN</sequence>
<dbReference type="PANTHER" id="PTHR30385:SF7">
    <property type="entry name" value="RNA POLYMERASE SIGMA FACTOR FLIA"/>
    <property type="match status" value="1"/>
</dbReference>
<dbReference type="Proteomes" id="UP001164693">
    <property type="component" value="Chromosome"/>
</dbReference>
<protein>
    <submittedName>
        <fullName evidence="7">Sigma-70 family RNA polymerase sigma factor</fullName>
    </submittedName>
</protein>
<dbReference type="RefSeq" id="WP_269441967.1">
    <property type="nucleotide sequence ID" value="NZ_CP097463.1"/>
</dbReference>
<evidence type="ECO:0000259" key="6">
    <source>
        <dbReference type="Pfam" id="PF04545"/>
    </source>
</evidence>
<dbReference type="Gene3D" id="1.20.140.160">
    <property type="match status" value="1"/>
</dbReference>
<dbReference type="InterPro" id="IPR014284">
    <property type="entry name" value="RNA_pol_sigma-70_dom"/>
</dbReference>
<keyword evidence="1" id="KW-0805">Transcription regulation</keyword>
<keyword evidence="3" id="KW-0238">DNA-binding</keyword>
<dbReference type="Pfam" id="PF04545">
    <property type="entry name" value="Sigma70_r4"/>
    <property type="match status" value="1"/>
</dbReference>
<dbReference type="InterPro" id="IPR007627">
    <property type="entry name" value="RNA_pol_sigma70_r2"/>
</dbReference>
<dbReference type="CDD" id="cd06171">
    <property type="entry name" value="Sigma70_r4"/>
    <property type="match status" value="1"/>
</dbReference>
<evidence type="ECO:0000259" key="5">
    <source>
        <dbReference type="Pfam" id="PF04542"/>
    </source>
</evidence>
<dbReference type="InterPro" id="IPR013325">
    <property type="entry name" value="RNA_pol_sigma_r2"/>
</dbReference>
<dbReference type="SUPFAM" id="SSF88659">
    <property type="entry name" value="Sigma3 and sigma4 domains of RNA polymerase sigma factors"/>
    <property type="match status" value="2"/>
</dbReference>
<evidence type="ECO:0000256" key="4">
    <source>
        <dbReference type="ARBA" id="ARBA00023163"/>
    </source>
</evidence>
<evidence type="ECO:0000256" key="3">
    <source>
        <dbReference type="ARBA" id="ARBA00023125"/>
    </source>
</evidence>